<feature type="signal peptide" evidence="1">
    <location>
        <begin position="1"/>
        <end position="27"/>
    </location>
</feature>
<dbReference type="EMBL" id="QOIL01000027">
    <property type="protein sequence ID" value="RCG22743.1"/>
    <property type="molecule type" value="Genomic_DNA"/>
</dbReference>
<evidence type="ECO:0008006" key="4">
    <source>
        <dbReference type="Google" id="ProtNLM"/>
    </source>
</evidence>
<feature type="chain" id="PRO_5016858824" description="Lactococcin 972 family bacteriocin" evidence="1">
    <location>
        <begin position="28"/>
        <end position="112"/>
    </location>
</feature>
<dbReference type="Proteomes" id="UP000253094">
    <property type="component" value="Unassembled WGS sequence"/>
</dbReference>
<comment type="caution">
    <text evidence="2">The sequence shown here is derived from an EMBL/GenBank/DDBJ whole genome shotgun (WGS) entry which is preliminary data.</text>
</comment>
<evidence type="ECO:0000256" key="1">
    <source>
        <dbReference type="SAM" id="SignalP"/>
    </source>
</evidence>
<protein>
    <recommendedName>
        <fullName evidence="4">Lactococcin 972 family bacteriocin</fullName>
    </recommendedName>
</protein>
<gene>
    <name evidence="2" type="ORF">DQ384_34625</name>
</gene>
<reference evidence="2 3" key="1">
    <citation type="submission" date="2018-06" db="EMBL/GenBank/DDBJ databases">
        <title>Sphaerisporangium craniellae sp. nov., isolated from a marine sponge in the South China Sea.</title>
        <authorList>
            <person name="Li L."/>
        </authorList>
    </citation>
    <scope>NUCLEOTIDE SEQUENCE [LARGE SCALE GENOMIC DNA]</scope>
    <source>
        <strain evidence="2 3">CCTCC AA 208026</strain>
    </source>
</reference>
<keyword evidence="1" id="KW-0732">Signal</keyword>
<evidence type="ECO:0000313" key="3">
    <source>
        <dbReference type="Proteomes" id="UP000253094"/>
    </source>
</evidence>
<accession>A0A367EXE5</accession>
<organism evidence="2 3">
    <name type="scientific">Sphaerisporangium album</name>
    <dbReference type="NCBI Taxonomy" id="509200"/>
    <lineage>
        <taxon>Bacteria</taxon>
        <taxon>Bacillati</taxon>
        <taxon>Actinomycetota</taxon>
        <taxon>Actinomycetes</taxon>
        <taxon>Streptosporangiales</taxon>
        <taxon>Streptosporangiaceae</taxon>
        <taxon>Sphaerisporangium</taxon>
    </lineage>
</organism>
<sequence length="112" mass="11908">MSRRRIAVVAGGLLAAAALLPVSGAYAAYAQISGKVTGWTHDSHTKISVRNEHNDNDVYGNYFRTSSENQLNINNTHSAGTVVTSAAGSSITRIRVGVSRTGPDELSAWSYN</sequence>
<dbReference type="RefSeq" id="WP_114033104.1">
    <property type="nucleotide sequence ID" value="NZ_QOIL01000027.1"/>
</dbReference>
<dbReference type="AlphaFoldDB" id="A0A367EXE5"/>
<evidence type="ECO:0000313" key="2">
    <source>
        <dbReference type="EMBL" id="RCG22743.1"/>
    </source>
</evidence>
<name>A0A367EXE5_9ACTN</name>
<proteinExistence type="predicted"/>
<keyword evidence="3" id="KW-1185">Reference proteome</keyword>